<dbReference type="SUPFAM" id="SSF52540">
    <property type="entry name" value="P-loop containing nucleoside triphosphate hydrolases"/>
    <property type="match status" value="1"/>
</dbReference>
<dbReference type="InterPro" id="IPR006689">
    <property type="entry name" value="Small_GTPase_ARF/SAR"/>
</dbReference>
<dbReference type="SMART" id="SM00178">
    <property type="entry name" value="SAR"/>
    <property type="match status" value="1"/>
</dbReference>
<evidence type="ECO:0000256" key="2">
    <source>
        <dbReference type="ARBA" id="ARBA00022707"/>
    </source>
</evidence>
<keyword evidence="4 7" id="KW-0342">GTP-binding</keyword>
<evidence type="ECO:0000313" key="11">
    <source>
        <dbReference type="Proteomes" id="UP001438707"/>
    </source>
</evidence>
<dbReference type="SMART" id="SM00177">
    <property type="entry name" value="ARF"/>
    <property type="match status" value="1"/>
</dbReference>
<dbReference type="Gene3D" id="3.40.50.300">
    <property type="entry name" value="P-loop containing nucleotide triphosphate hydrolases"/>
    <property type="match status" value="1"/>
</dbReference>
<dbReference type="InterPro" id="IPR027417">
    <property type="entry name" value="P-loop_NTPase"/>
</dbReference>
<evidence type="ECO:0000313" key="10">
    <source>
        <dbReference type="EMBL" id="KAK9831623.1"/>
    </source>
</evidence>
<dbReference type="EMBL" id="JALJOS010000013">
    <property type="protein sequence ID" value="KAK9831623.1"/>
    <property type="molecule type" value="Genomic_DNA"/>
</dbReference>
<dbReference type="Pfam" id="PF00025">
    <property type="entry name" value="Arf"/>
    <property type="match status" value="1"/>
</dbReference>
<dbReference type="GO" id="GO:0005525">
    <property type="term" value="F:GTP binding"/>
    <property type="evidence" value="ECO:0007669"/>
    <property type="project" value="UniProtKB-KW"/>
</dbReference>
<keyword evidence="8" id="KW-0479">Metal-binding</keyword>
<feature type="binding site" evidence="7">
    <location>
        <begin position="23"/>
        <end position="30"/>
    </location>
    <ligand>
        <name>GTP</name>
        <dbReference type="ChEBI" id="CHEBI:37565"/>
    </ligand>
</feature>
<dbReference type="InterPro" id="IPR005225">
    <property type="entry name" value="Small_GTP-bd"/>
</dbReference>
<evidence type="ECO:0000256" key="5">
    <source>
        <dbReference type="ARBA" id="ARBA00023288"/>
    </source>
</evidence>
<keyword evidence="3 7" id="KW-0547">Nucleotide-binding</keyword>
<proteinExistence type="inferred from homology"/>
<accession>A0AAW1RDB9</accession>
<evidence type="ECO:0000256" key="8">
    <source>
        <dbReference type="PIRSR" id="PIRSR606689-2"/>
    </source>
</evidence>
<keyword evidence="11" id="KW-1185">Reference proteome</keyword>
<keyword evidence="5" id="KW-0449">Lipoprotein</keyword>
<comment type="caution">
    <text evidence="10">The sequence shown here is derived from an EMBL/GenBank/DDBJ whole genome shotgun (WGS) entry which is preliminary data.</text>
</comment>
<gene>
    <name evidence="10" type="ORF">WJX74_003030</name>
</gene>
<evidence type="ECO:0000256" key="3">
    <source>
        <dbReference type="ARBA" id="ARBA00022741"/>
    </source>
</evidence>
<dbReference type="PRINTS" id="PR00328">
    <property type="entry name" value="SAR1GTPBP"/>
</dbReference>
<organism evidence="10 11">
    <name type="scientific">Apatococcus lobatus</name>
    <dbReference type="NCBI Taxonomy" id="904363"/>
    <lineage>
        <taxon>Eukaryota</taxon>
        <taxon>Viridiplantae</taxon>
        <taxon>Chlorophyta</taxon>
        <taxon>core chlorophytes</taxon>
        <taxon>Trebouxiophyceae</taxon>
        <taxon>Chlorellales</taxon>
        <taxon>Chlorellaceae</taxon>
        <taxon>Apatococcus</taxon>
    </lineage>
</organism>
<feature type="binding site" evidence="8">
    <location>
        <position position="47"/>
    </location>
    <ligand>
        <name>Mg(2+)</name>
        <dbReference type="ChEBI" id="CHEBI:18420"/>
    </ligand>
</feature>
<sequence>MGLLSIIKKVKQREKEMRVLMVGLDNAGKTTVVKQLNGEDTSTISPTLGFNIKTLQYHSYCLNIWDVGGQKTLRSYWRNYFEQTDALIWVIDSADTLRMQDCKDELLGLLKEEKLVGASLLILANKQDLPSALTVAEIIEELGLKMLRNRHWHIVGCSARKGDGIISGFDWVVQDVKSRIYVLD</sequence>
<dbReference type="InterPro" id="IPR044612">
    <property type="entry name" value="ARL2/3"/>
</dbReference>
<keyword evidence="2" id="KW-0519">Myristate</keyword>
<dbReference type="SMART" id="SM00175">
    <property type="entry name" value="RAB"/>
    <property type="match status" value="1"/>
</dbReference>
<evidence type="ECO:0000256" key="1">
    <source>
        <dbReference type="ARBA" id="ARBA00010290"/>
    </source>
</evidence>
<dbReference type="Proteomes" id="UP001438707">
    <property type="component" value="Unassembled WGS sequence"/>
</dbReference>
<dbReference type="NCBIfam" id="TIGR00231">
    <property type="entry name" value="small_GTP"/>
    <property type="match status" value="1"/>
</dbReference>
<protein>
    <recommendedName>
        <fullName evidence="6">ADP-ribosylation factor-like protein 2</fullName>
    </recommendedName>
</protein>
<feature type="binding site" evidence="8">
    <location>
        <position position="30"/>
    </location>
    <ligand>
        <name>Mg(2+)</name>
        <dbReference type="ChEBI" id="CHEBI:18420"/>
    </ligand>
</feature>
<dbReference type="PANTHER" id="PTHR45697">
    <property type="entry name" value="ADP-RIBOSYLATION FACTOR-LIKE PROTEIN 2-RELATED"/>
    <property type="match status" value="1"/>
</dbReference>
<reference evidence="10 11" key="1">
    <citation type="journal article" date="2024" name="Nat. Commun.">
        <title>Phylogenomics reveals the evolutionary origins of lichenization in chlorophyte algae.</title>
        <authorList>
            <person name="Puginier C."/>
            <person name="Libourel C."/>
            <person name="Otte J."/>
            <person name="Skaloud P."/>
            <person name="Haon M."/>
            <person name="Grisel S."/>
            <person name="Petersen M."/>
            <person name="Berrin J.G."/>
            <person name="Delaux P.M."/>
            <person name="Dal Grande F."/>
            <person name="Keller J."/>
        </authorList>
    </citation>
    <scope>NUCLEOTIDE SEQUENCE [LARGE SCALE GENOMIC DNA]</scope>
    <source>
        <strain evidence="10 11">SAG 2145</strain>
    </source>
</reference>
<evidence type="ECO:0000256" key="6">
    <source>
        <dbReference type="ARBA" id="ARBA00026198"/>
    </source>
</evidence>
<dbReference type="GO" id="GO:0046872">
    <property type="term" value="F:metal ion binding"/>
    <property type="evidence" value="ECO:0007669"/>
    <property type="project" value="UniProtKB-KW"/>
</dbReference>
<feature type="binding site" evidence="7">
    <location>
        <position position="69"/>
    </location>
    <ligand>
        <name>GTP</name>
        <dbReference type="ChEBI" id="CHEBI:37565"/>
    </ligand>
</feature>
<dbReference type="GO" id="GO:0003924">
    <property type="term" value="F:GTPase activity"/>
    <property type="evidence" value="ECO:0007669"/>
    <property type="project" value="InterPro"/>
</dbReference>
<name>A0AAW1RDB9_9CHLO</name>
<dbReference type="FunFam" id="3.40.50.300:FF:000393">
    <property type="entry name" value="ADP-ribosylation factor-like 2, arl2"/>
    <property type="match status" value="1"/>
</dbReference>
<feature type="binding site" evidence="7">
    <location>
        <begin position="125"/>
        <end position="128"/>
    </location>
    <ligand>
        <name>GTP</name>
        <dbReference type="ChEBI" id="CHEBI:37565"/>
    </ligand>
</feature>
<dbReference type="PROSITE" id="PS51417">
    <property type="entry name" value="ARF"/>
    <property type="match status" value="1"/>
</dbReference>
<evidence type="ECO:0000256" key="9">
    <source>
        <dbReference type="RuleBase" id="RU003925"/>
    </source>
</evidence>
<evidence type="ECO:0000256" key="4">
    <source>
        <dbReference type="ARBA" id="ARBA00023134"/>
    </source>
</evidence>
<keyword evidence="8" id="KW-0460">Magnesium</keyword>
<evidence type="ECO:0000256" key="7">
    <source>
        <dbReference type="PIRSR" id="PIRSR606689-1"/>
    </source>
</evidence>
<comment type="similarity">
    <text evidence="1 9">Belongs to the small GTPase superfamily. Arf family.</text>
</comment>
<dbReference type="AlphaFoldDB" id="A0AAW1RDB9"/>